<organism evidence="2 3">
    <name type="scientific">Nezara viridula</name>
    <name type="common">Southern green stink bug</name>
    <name type="synonym">Cimex viridulus</name>
    <dbReference type="NCBI Taxonomy" id="85310"/>
    <lineage>
        <taxon>Eukaryota</taxon>
        <taxon>Metazoa</taxon>
        <taxon>Ecdysozoa</taxon>
        <taxon>Arthropoda</taxon>
        <taxon>Hexapoda</taxon>
        <taxon>Insecta</taxon>
        <taxon>Pterygota</taxon>
        <taxon>Neoptera</taxon>
        <taxon>Paraneoptera</taxon>
        <taxon>Hemiptera</taxon>
        <taxon>Heteroptera</taxon>
        <taxon>Panheteroptera</taxon>
        <taxon>Pentatomomorpha</taxon>
        <taxon>Pentatomoidea</taxon>
        <taxon>Pentatomidae</taxon>
        <taxon>Pentatominae</taxon>
        <taxon>Nezara</taxon>
    </lineage>
</organism>
<reference evidence="2" key="1">
    <citation type="submission" date="2022-01" db="EMBL/GenBank/DDBJ databases">
        <authorList>
            <person name="King R."/>
        </authorList>
    </citation>
    <scope>NUCLEOTIDE SEQUENCE</scope>
</reference>
<feature type="region of interest" description="Disordered" evidence="1">
    <location>
        <begin position="1"/>
        <end position="24"/>
    </location>
</feature>
<feature type="region of interest" description="Disordered" evidence="1">
    <location>
        <begin position="47"/>
        <end position="82"/>
    </location>
</feature>
<feature type="compositionally biased region" description="Polar residues" evidence="1">
    <location>
        <begin position="58"/>
        <end position="82"/>
    </location>
</feature>
<evidence type="ECO:0000256" key="1">
    <source>
        <dbReference type="SAM" id="MobiDB-lite"/>
    </source>
</evidence>
<dbReference type="Proteomes" id="UP001152798">
    <property type="component" value="Chromosome 1"/>
</dbReference>
<evidence type="ECO:0000313" key="2">
    <source>
        <dbReference type="EMBL" id="CAH1390997.1"/>
    </source>
</evidence>
<sequence>MGCNLFPIAGWSRPTHRGASGIGPENLCREGAGDKGAAALTKSTALVRTEQIDKNRSRSSTVRLEPPTQNGQAQRRPSVTRG</sequence>
<dbReference type="EMBL" id="OV725077">
    <property type="protein sequence ID" value="CAH1390997.1"/>
    <property type="molecule type" value="Genomic_DNA"/>
</dbReference>
<keyword evidence="3" id="KW-1185">Reference proteome</keyword>
<proteinExistence type="predicted"/>
<dbReference type="AlphaFoldDB" id="A0A9P0E256"/>
<name>A0A9P0E256_NEZVI</name>
<accession>A0A9P0E256</accession>
<protein>
    <submittedName>
        <fullName evidence="2">Uncharacterized protein</fullName>
    </submittedName>
</protein>
<gene>
    <name evidence="2" type="ORF">NEZAVI_LOCUS2099</name>
</gene>
<evidence type="ECO:0000313" key="3">
    <source>
        <dbReference type="Proteomes" id="UP001152798"/>
    </source>
</evidence>